<feature type="transmembrane region" description="Helical" evidence="1">
    <location>
        <begin position="43"/>
        <end position="64"/>
    </location>
</feature>
<keyword evidence="3" id="KW-1185">Reference proteome</keyword>
<name>A0A1G6Z608_9ACTN</name>
<reference evidence="2 3" key="1">
    <citation type="submission" date="2016-10" db="EMBL/GenBank/DDBJ databases">
        <authorList>
            <person name="de Groot N.N."/>
        </authorList>
    </citation>
    <scope>NUCLEOTIDE SEQUENCE [LARGE SCALE GENOMIC DNA]</scope>
    <source>
        <strain evidence="2 3">MON 2.2</strain>
    </source>
</reference>
<dbReference type="RefSeq" id="WP_090593344.1">
    <property type="nucleotide sequence ID" value="NZ_LT629688.1"/>
</dbReference>
<organism evidence="2 3">
    <name type="scientific">Auraticoccus monumenti</name>
    <dbReference type="NCBI Taxonomy" id="675864"/>
    <lineage>
        <taxon>Bacteria</taxon>
        <taxon>Bacillati</taxon>
        <taxon>Actinomycetota</taxon>
        <taxon>Actinomycetes</taxon>
        <taxon>Propionibacteriales</taxon>
        <taxon>Propionibacteriaceae</taxon>
        <taxon>Auraticoccus</taxon>
    </lineage>
</organism>
<dbReference type="Proteomes" id="UP000198546">
    <property type="component" value="Chromosome i"/>
</dbReference>
<protein>
    <submittedName>
        <fullName evidence="2">Uncharacterized protein</fullName>
    </submittedName>
</protein>
<evidence type="ECO:0000313" key="2">
    <source>
        <dbReference type="EMBL" id="SDD98109.1"/>
    </source>
</evidence>
<gene>
    <name evidence="2" type="ORF">SAMN04489747_2200</name>
</gene>
<dbReference type="AlphaFoldDB" id="A0A1G6Z608"/>
<feature type="transmembrane region" description="Helical" evidence="1">
    <location>
        <begin position="84"/>
        <end position="111"/>
    </location>
</feature>
<dbReference type="EMBL" id="LT629688">
    <property type="protein sequence ID" value="SDD98109.1"/>
    <property type="molecule type" value="Genomic_DNA"/>
</dbReference>
<feature type="transmembrane region" description="Helical" evidence="1">
    <location>
        <begin position="149"/>
        <end position="168"/>
    </location>
</feature>
<keyword evidence="1" id="KW-0472">Membrane</keyword>
<accession>A0A1G6Z608</accession>
<keyword evidence="1" id="KW-1133">Transmembrane helix</keyword>
<feature type="transmembrane region" description="Helical" evidence="1">
    <location>
        <begin position="123"/>
        <end position="142"/>
    </location>
</feature>
<evidence type="ECO:0000313" key="3">
    <source>
        <dbReference type="Proteomes" id="UP000198546"/>
    </source>
</evidence>
<dbReference type="STRING" id="675864.SAMN04489747_2200"/>
<feature type="transmembrane region" description="Helical" evidence="1">
    <location>
        <begin position="226"/>
        <end position="246"/>
    </location>
</feature>
<evidence type="ECO:0000256" key="1">
    <source>
        <dbReference type="SAM" id="Phobius"/>
    </source>
</evidence>
<keyword evidence="1" id="KW-0812">Transmembrane</keyword>
<feature type="transmembrane region" description="Helical" evidence="1">
    <location>
        <begin position="193"/>
        <end position="214"/>
    </location>
</feature>
<sequence length="413" mass="43515">MRRSLAWLLLSTSAARFLVPLGLVLAAVAGSNAGWVGTSWDDSALRAGNAAGYVAFAVCAAAAVDSHRFRTQHPTSGTARRRSLAALLSMVLTAVLGWCCVAVLVGCSMTITGQVMAPRPWTYLLLVVPAGWVLQAATVGWLLGRLLHFAVAVPVSVLLLWVGNATLAHQSERTAMFSPIGGGVFTPSLVPEVSFVGMQVLSTLVSAVVAWSLVHLLTSRRRASRAVAGATAALAAVCLLISSTVVSAETVPRSVDVHDADGPKVCSGPGAGRVAVCVWPDDVDALDSTAVVAKGMWEPLATSGEVPQGVVDHGLARPPGWIDARLWYPDRPSLAEAIAVATTAWAWCGDSSARLAGVPFEEQRDRETWLMARHDEALLPVLSDEVQRVLDQPAAEQAAWFRATPAGLECLPR</sequence>
<proteinExistence type="predicted"/>